<evidence type="ECO:0000313" key="8">
    <source>
        <dbReference type="EMBL" id="MFD2918653.1"/>
    </source>
</evidence>
<organism evidence="8 9">
    <name type="scientific">Terrimonas rubra</name>
    <dbReference type="NCBI Taxonomy" id="1035890"/>
    <lineage>
        <taxon>Bacteria</taxon>
        <taxon>Pseudomonadati</taxon>
        <taxon>Bacteroidota</taxon>
        <taxon>Chitinophagia</taxon>
        <taxon>Chitinophagales</taxon>
        <taxon>Chitinophagaceae</taxon>
        <taxon>Terrimonas</taxon>
    </lineage>
</organism>
<comment type="caution">
    <text evidence="8">The sequence shown here is derived from an EMBL/GenBank/DDBJ whole genome shotgun (WGS) entry which is preliminary data.</text>
</comment>
<comment type="subcellular location">
    <subcellularLocation>
        <location evidence="1">Cell membrane</location>
        <topology evidence="1">Multi-pass membrane protein</topology>
    </subcellularLocation>
</comment>
<keyword evidence="4 6" id="KW-1133">Transmembrane helix</keyword>
<protein>
    <submittedName>
        <fullName evidence="8">RDD family protein</fullName>
    </submittedName>
</protein>
<dbReference type="Pfam" id="PF06271">
    <property type="entry name" value="RDD"/>
    <property type="match status" value="1"/>
</dbReference>
<dbReference type="Proteomes" id="UP001597511">
    <property type="component" value="Unassembled WGS sequence"/>
</dbReference>
<accession>A0ABW6A421</accession>
<feature type="domain" description="RDD" evidence="7">
    <location>
        <begin position="5"/>
        <end position="122"/>
    </location>
</feature>
<dbReference type="PANTHER" id="PTHR36115">
    <property type="entry name" value="PROLINE-RICH ANTIGEN HOMOLOG-RELATED"/>
    <property type="match status" value="1"/>
</dbReference>
<keyword evidence="5 6" id="KW-0472">Membrane</keyword>
<evidence type="ECO:0000256" key="2">
    <source>
        <dbReference type="ARBA" id="ARBA00022475"/>
    </source>
</evidence>
<dbReference type="PANTHER" id="PTHR36115:SF4">
    <property type="entry name" value="MEMBRANE PROTEIN"/>
    <property type="match status" value="1"/>
</dbReference>
<feature type="transmembrane region" description="Helical" evidence="6">
    <location>
        <begin position="12"/>
        <end position="33"/>
    </location>
</feature>
<sequence length="129" mass="14532">MTETYPPLSDRIQSTFIDTLFIVGLMFVIAGILDKMDNPPDWLRIVLFVSIWLVYEPLATTLGATLGNYMKGIRVKQTENSTKRIGFLQALVRYVVKVALGWISFLTITGNPKRRAIHDMAVGSVMIKL</sequence>
<evidence type="ECO:0000256" key="4">
    <source>
        <dbReference type="ARBA" id="ARBA00022989"/>
    </source>
</evidence>
<gene>
    <name evidence="8" type="ORF">ACFS6H_02955</name>
</gene>
<evidence type="ECO:0000256" key="3">
    <source>
        <dbReference type="ARBA" id="ARBA00022692"/>
    </source>
</evidence>
<proteinExistence type="predicted"/>
<evidence type="ECO:0000313" key="9">
    <source>
        <dbReference type="Proteomes" id="UP001597511"/>
    </source>
</evidence>
<evidence type="ECO:0000256" key="5">
    <source>
        <dbReference type="ARBA" id="ARBA00023136"/>
    </source>
</evidence>
<reference evidence="9" key="1">
    <citation type="journal article" date="2019" name="Int. J. Syst. Evol. Microbiol.">
        <title>The Global Catalogue of Microorganisms (GCM) 10K type strain sequencing project: providing services to taxonomists for standard genome sequencing and annotation.</title>
        <authorList>
            <consortium name="The Broad Institute Genomics Platform"/>
            <consortium name="The Broad Institute Genome Sequencing Center for Infectious Disease"/>
            <person name="Wu L."/>
            <person name="Ma J."/>
        </authorList>
    </citation>
    <scope>NUCLEOTIDE SEQUENCE [LARGE SCALE GENOMIC DNA]</scope>
    <source>
        <strain evidence="9">KCTC 23299</strain>
    </source>
</reference>
<dbReference type="InterPro" id="IPR051791">
    <property type="entry name" value="Pra-immunoreactive"/>
</dbReference>
<dbReference type="EMBL" id="JBHUOZ010000001">
    <property type="protein sequence ID" value="MFD2918653.1"/>
    <property type="molecule type" value="Genomic_DNA"/>
</dbReference>
<name>A0ABW6A421_9BACT</name>
<dbReference type="RefSeq" id="WP_386095060.1">
    <property type="nucleotide sequence ID" value="NZ_JBHUOZ010000001.1"/>
</dbReference>
<dbReference type="InterPro" id="IPR010432">
    <property type="entry name" value="RDD"/>
</dbReference>
<evidence type="ECO:0000256" key="6">
    <source>
        <dbReference type="SAM" id="Phobius"/>
    </source>
</evidence>
<feature type="transmembrane region" description="Helical" evidence="6">
    <location>
        <begin position="45"/>
        <end position="66"/>
    </location>
</feature>
<evidence type="ECO:0000256" key="1">
    <source>
        <dbReference type="ARBA" id="ARBA00004651"/>
    </source>
</evidence>
<evidence type="ECO:0000259" key="7">
    <source>
        <dbReference type="Pfam" id="PF06271"/>
    </source>
</evidence>
<keyword evidence="2" id="KW-1003">Cell membrane</keyword>
<feature type="transmembrane region" description="Helical" evidence="6">
    <location>
        <begin position="86"/>
        <end position="108"/>
    </location>
</feature>
<keyword evidence="9" id="KW-1185">Reference proteome</keyword>
<keyword evidence="3 6" id="KW-0812">Transmembrane</keyword>